<evidence type="ECO:0000313" key="15">
    <source>
        <dbReference type="Proteomes" id="UP000291121"/>
    </source>
</evidence>
<dbReference type="Pfam" id="PF00672">
    <property type="entry name" value="HAMP"/>
    <property type="match status" value="1"/>
</dbReference>
<feature type="domain" description="HAMP" evidence="13">
    <location>
        <begin position="184"/>
        <end position="237"/>
    </location>
</feature>
<dbReference type="InterPro" id="IPR003660">
    <property type="entry name" value="HAMP_dom"/>
</dbReference>
<dbReference type="InterPro" id="IPR004358">
    <property type="entry name" value="Sig_transdc_His_kin-like_C"/>
</dbReference>
<dbReference type="PRINTS" id="PR00344">
    <property type="entry name" value="BCTRLSENSOR"/>
</dbReference>
<keyword evidence="10 11" id="KW-0472">Membrane</keyword>
<accession>A0A4P6G645</accession>
<evidence type="ECO:0000313" key="14">
    <source>
        <dbReference type="EMBL" id="QAY86158.1"/>
    </source>
</evidence>
<dbReference type="GO" id="GO:0005886">
    <property type="term" value="C:plasma membrane"/>
    <property type="evidence" value="ECO:0007669"/>
    <property type="project" value="TreeGrafter"/>
</dbReference>
<dbReference type="InterPro" id="IPR003661">
    <property type="entry name" value="HisK_dim/P_dom"/>
</dbReference>
<evidence type="ECO:0000256" key="2">
    <source>
        <dbReference type="ARBA" id="ARBA00004370"/>
    </source>
</evidence>
<dbReference type="CDD" id="cd00082">
    <property type="entry name" value="HisKA"/>
    <property type="match status" value="1"/>
</dbReference>
<keyword evidence="7 14" id="KW-0418">Kinase</keyword>
<name>A0A4P6G645_9PSED</name>
<evidence type="ECO:0000256" key="5">
    <source>
        <dbReference type="ARBA" id="ARBA00022679"/>
    </source>
</evidence>
<feature type="transmembrane region" description="Helical" evidence="11">
    <location>
        <begin position="20"/>
        <end position="38"/>
    </location>
</feature>
<dbReference type="InterPro" id="IPR050428">
    <property type="entry name" value="TCS_sensor_his_kinase"/>
</dbReference>
<dbReference type="GO" id="GO:0000155">
    <property type="term" value="F:phosphorelay sensor kinase activity"/>
    <property type="evidence" value="ECO:0007669"/>
    <property type="project" value="InterPro"/>
</dbReference>
<dbReference type="RefSeq" id="WP_208668244.1">
    <property type="nucleotide sequence ID" value="NZ_CP024767.1"/>
</dbReference>
<protein>
    <recommendedName>
        <fullName evidence="3">histidine kinase</fullName>
        <ecNumber evidence="3">2.7.13.3</ecNumber>
    </recommendedName>
</protein>
<evidence type="ECO:0000259" key="12">
    <source>
        <dbReference type="PROSITE" id="PS50109"/>
    </source>
</evidence>
<dbReference type="SMART" id="SM00387">
    <property type="entry name" value="HATPase_c"/>
    <property type="match status" value="1"/>
</dbReference>
<keyword evidence="5" id="KW-0808">Transferase</keyword>
<evidence type="ECO:0000256" key="4">
    <source>
        <dbReference type="ARBA" id="ARBA00022553"/>
    </source>
</evidence>
<dbReference type="PROSITE" id="PS50109">
    <property type="entry name" value="HIS_KIN"/>
    <property type="match status" value="1"/>
</dbReference>
<comment type="catalytic activity">
    <reaction evidence="1">
        <text>ATP + protein L-histidine = ADP + protein N-phospho-L-histidine.</text>
        <dbReference type="EC" id="2.7.13.3"/>
    </reaction>
</comment>
<keyword evidence="9" id="KW-0902">Two-component regulatory system</keyword>
<dbReference type="Gene3D" id="3.30.565.10">
    <property type="entry name" value="Histidine kinase-like ATPase, C-terminal domain"/>
    <property type="match status" value="1"/>
</dbReference>
<dbReference type="PROSITE" id="PS50885">
    <property type="entry name" value="HAMP"/>
    <property type="match status" value="1"/>
</dbReference>
<evidence type="ECO:0000256" key="10">
    <source>
        <dbReference type="ARBA" id="ARBA00023136"/>
    </source>
</evidence>
<dbReference type="SUPFAM" id="SSF55874">
    <property type="entry name" value="ATPase domain of HSP90 chaperone/DNA topoisomerase II/histidine kinase"/>
    <property type="match status" value="1"/>
</dbReference>
<keyword evidence="6 11" id="KW-0812">Transmembrane</keyword>
<evidence type="ECO:0000256" key="6">
    <source>
        <dbReference type="ARBA" id="ARBA00022692"/>
    </source>
</evidence>
<dbReference type="Proteomes" id="UP000291121">
    <property type="component" value="Chromosome"/>
</dbReference>
<keyword evidence="15" id="KW-1185">Reference proteome</keyword>
<dbReference type="AlphaFoldDB" id="A0A4P6G645"/>
<dbReference type="Gene3D" id="1.10.287.130">
    <property type="match status" value="1"/>
</dbReference>
<dbReference type="InterPro" id="IPR036890">
    <property type="entry name" value="HATPase_C_sf"/>
</dbReference>
<comment type="subcellular location">
    <subcellularLocation>
        <location evidence="2">Membrane</location>
    </subcellularLocation>
</comment>
<keyword evidence="4" id="KW-0597">Phosphoprotein</keyword>
<dbReference type="PANTHER" id="PTHR45436">
    <property type="entry name" value="SENSOR HISTIDINE KINASE YKOH"/>
    <property type="match status" value="1"/>
</dbReference>
<dbReference type="EMBL" id="CP024767">
    <property type="protein sequence ID" value="QAY86158.1"/>
    <property type="molecule type" value="Genomic_DNA"/>
</dbReference>
<dbReference type="SMART" id="SM00388">
    <property type="entry name" value="HisKA"/>
    <property type="match status" value="1"/>
</dbReference>
<keyword evidence="8 11" id="KW-1133">Transmembrane helix</keyword>
<dbReference type="CDD" id="cd00075">
    <property type="entry name" value="HATPase"/>
    <property type="match status" value="1"/>
</dbReference>
<sequence length="461" mass="51327">MSLLSKTEEWRSSGSRLIGFYALFFVAWGALFTGVLYWEISHYLGTVAERTLLQRAHYYQKIDDEKLVKELAASEAYSTPGIDAYGLFTSDGQHVAGDLLKLRSSLPDDGKVHYLERGLSIALPNKETRSSYALLARRLDGHILILARDGGSISAVGGIIEQALMWGFLLTLIPGLIGWRLLRRRPLRRVKRLQLCTESIVSGNLAERLPLSARRDELDMLASAVNTMLDHIEQLMHEVKSVCDGVAHDLRTPLTRLRARLYQLQQLPLDSDHQQTLNQALEESESIMVRFQGLLRVAELDDIRRRSAFAPFPIMALLQQAHEFYEPLALDRSQTLSLDITSELPKLYGDSSLLFEALVNLLDNAIKFAPVGGYIKLRGSIKNSMVIIEVADDGAGIPEADRTHVIRRLYRGEASSMQPGHGLGLSLVAAIVKLHGYSLDIQPAAIGRGTRILIHCPMVSD</sequence>
<evidence type="ECO:0000256" key="1">
    <source>
        <dbReference type="ARBA" id="ARBA00000085"/>
    </source>
</evidence>
<dbReference type="EC" id="2.7.13.3" evidence="3"/>
<dbReference type="CDD" id="cd06225">
    <property type="entry name" value="HAMP"/>
    <property type="match status" value="1"/>
</dbReference>
<dbReference type="Pfam" id="PF02518">
    <property type="entry name" value="HATPase_c"/>
    <property type="match status" value="1"/>
</dbReference>
<evidence type="ECO:0000259" key="13">
    <source>
        <dbReference type="PROSITE" id="PS50885"/>
    </source>
</evidence>
<evidence type="ECO:0000256" key="11">
    <source>
        <dbReference type="SAM" id="Phobius"/>
    </source>
</evidence>
<dbReference type="SMART" id="SM00304">
    <property type="entry name" value="HAMP"/>
    <property type="match status" value="1"/>
</dbReference>
<evidence type="ECO:0000256" key="8">
    <source>
        <dbReference type="ARBA" id="ARBA00022989"/>
    </source>
</evidence>
<dbReference type="SUPFAM" id="SSF158472">
    <property type="entry name" value="HAMP domain-like"/>
    <property type="match status" value="1"/>
</dbReference>
<gene>
    <name evidence="14" type="ORF">CUN61_20225</name>
</gene>
<feature type="transmembrane region" description="Helical" evidence="11">
    <location>
        <begin position="163"/>
        <end position="182"/>
    </location>
</feature>
<dbReference type="InterPro" id="IPR005467">
    <property type="entry name" value="His_kinase_dom"/>
</dbReference>
<dbReference type="InterPro" id="IPR003594">
    <property type="entry name" value="HATPase_dom"/>
</dbReference>
<dbReference type="PANTHER" id="PTHR45436:SF8">
    <property type="entry name" value="HISTIDINE KINASE"/>
    <property type="match status" value="1"/>
</dbReference>
<reference evidence="14 15" key="1">
    <citation type="submission" date="2017-11" db="EMBL/GenBank/DDBJ databases">
        <title>Genome sequence of Pseudomonas arsenicoxydans ACM1.</title>
        <authorList>
            <person name="Nascimento F.X."/>
        </authorList>
    </citation>
    <scope>NUCLEOTIDE SEQUENCE [LARGE SCALE GENOMIC DNA]</scope>
    <source>
        <strain evidence="14 15">ACM1</strain>
    </source>
</reference>
<evidence type="ECO:0000256" key="7">
    <source>
        <dbReference type="ARBA" id="ARBA00022777"/>
    </source>
</evidence>
<evidence type="ECO:0000256" key="9">
    <source>
        <dbReference type="ARBA" id="ARBA00023012"/>
    </source>
</evidence>
<organism evidence="14 15">
    <name type="scientific">Pseudomonas arsenicoxydans</name>
    <dbReference type="NCBI Taxonomy" id="702115"/>
    <lineage>
        <taxon>Bacteria</taxon>
        <taxon>Pseudomonadati</taxon>
        <taxon>Pseudomonadota</taxon>
        <taxon>Gammaproteobacteria</taxon>
        <taxon>Pseudomonadales</taxon>
        <taxon>Pseudomonadaceae</taxon>
        <taxon>Pseudomonas</taxon>
    </lineage>
</organism>
<dbReference type="InterPro" id="IPR036097">
    <property type="entry name" value="HisK_dim/P_sf"/>
</dbReference>
<proteinExistence type="predicted"/>
<evidence type="ECO:0000256" key="3">
    <source>
        <dbReference type="ARBA" id="ARBA00012438"/>
    </source>
</evidence>
<feature type="domain" description="Histidine kinase" evidence="12">
    <location>
        <begin position="245"/>
        <end position="460"/>
    </location>
</feature>
<dbReference type="SUPFAM" id="SSF47384">
    <property type="entry name" value="Homodimeric domain of signal transducing histidine kinase"/>
    <property type="match status" value="1"/>
</dbReference>